<proteinExistence type="predicted"/>
<dbReference type="NCBIfam" id="TIGR04282">
    <property type="entry name" value="glyco_like_cofC"/>
    <property type="match status" value="1"/>
</dbReference>
<dbReference type="AlphaFoldDB" id="A0A934N6U5"/>
<dbReference type="PANTHER" id="PTHR36529:SF1">
    <property type="entry name" value="GLYCOSYLTRANSFERASE"/>
    <property type="match status" value="1"/>
</dbReference>
<dbReference type="Pfam" id="PF09837">
    <property type="entry name" value="DUF2064"/>
    <property type="match status" value="1"/>
</dbReference>
<dbReference type="Gene3D" id="3.90.550.10">
    <property type="entry name" value="Spore Coat Polysaccharide Biosynthesis Protein SpsA, Chain A"/>
    <property type="match status" value="1"/>
</dbReference>
<protein>
    <submittedName>
        <fullName evidence="1">TIGR04282 family arsenosugar biosynthesis glycosyltransferase</fullName>
    </submittedName>
</protein>
<dbReference type="PANTHER" id="PTHR36529">
    <property type="entry name" value="SLL1095 PROTEIN"/>
    <property type="match status" value="1"/>
</dbReference>
<dbReference type="EMBL" id="JAEKNR010000086">
    <property type="protein sequence ID" value="MBJ7597936.1"/>
    <property type="molecule type" value="Genomic_DNA"/>
</dbReference>
<comment type="caution">
    <text evidence="1">The sequence shown here is derived from an EMBL/GenBank/DDBJ whole genome shotgun (WGS) entry which is preliminary data.</text>
</comment>
<name>A0A934N6U5_9BACT</name>
<keyword evidence="2" id="KW-1185">Reference proteome</keyword>
<sequence>MNAGPAVLVMARAPWPGTVKTRLTPMLGAGGCARLQASLIRRTAALAETAAPGACYVAFDPPDAGNMLADLVPAGVALLAQRGADLGQRMAAAADDVFELRAGPLVVVGTDVPTLTAADLRAAFDALAAGLDLVLGPARDGGYYLVGLSRPLPGLFAIDPTLWGGDRVLAATVAAAADAGLDSALLDLRGDLDTPADAWALLADPLLPGDIAALLTAGPA</sequence>
<reference evidence="1" key="1">
    <citation type="submission" date="2020-10" db="EMBL/GenBank/DDBJ databases">
        <title>Ca. Dormibacterota MAGs.</title>
        <authorList>
            <person name="Montgomery K."/>
        </authorList>
    </citation>
    <scope>NUCLEOTIDE SEQUENCE [LARGE SCALE GENOMIC DNA]</scope>
    <source>
        <strain evidence="1">SC8812_S17_10</strain>
    </source>
</reference>
<dbReference type="InterPro" id="IPR029044">
    <property type="entry name" value="Nucleotide-diphossugar_trans"/>
</dbReference>
<dbReference type="RefSeq" id="WP_338200577.1">
    <property type="nucleotide sequence ID" value="NZ_JAEKNR010000086.1"/>
</dbReference>
<dbReference type="Proteomes" id="UP000612893">
    <property type="component" value="Unassembled WGS sequence"/>
</dbReference>
<dbReference type="SUPFAM" id="SSF53448">
    <property type="entry name" value="Nucleotide-diphospho-sugar transferases"/>
    <property type="match status" value="1"/>
</dbReference>
<dbReference type="InterPro" id="IPR018641">
    <property type="entry name" value="Trfase_1_rSAM/seldom-assoc"/>
</dbReference>
<organism evidence="1 2">
    <name type="scientific">Candidatus Nephthysia bennettiae</name>
    <dbReference type="NCBI Taxonomy" id="3127016"/>
    <lineage>
        <taxon>Bacteria</taxon>
        <taxon>Bacillati</taxon>
        <taxon>Candidatus Dormiibacterota</taxon>
        <taxon>Candidatus Dormibacteria</taxon>
        <taxon>Candidatus Dormibacterales</taxon>
        <taxon>Candidatus Dormibacteraceae</taxon>
        <taxon>Candidatus Nephthysia</taxon>
    </lineage>
</organism>
<gene>
    <name evidence="1" type="ORF">JF922_07590</name>
</gene>
<evidence type="ECO:0000313" key="1">
    <source>
        <dbReference type="EMBL" id="MBJ7597936.1"/>
    </source>
</evidence>
<accession>A0A934N6U5</accession>
<evidence type="ECO:0000313" key="2">
    <source>
        <dbReference type="Proteomes" id="UP000612893"/>
    </source>
</evidence>